<evidence type="ECO:0000313" key="1">
    <source>
        <dbReference type="EMBL" id="EEH64410.1"/>
    </source>
</evidence>
<dbReference type="eggNOG" id="COG0775">
    <property type="taxonomic scope" value="Bacteria"/>
</dbReference>
<dbReference type="Proteomes" id="UP000010301">
    <property type="component" value="Unassembled WGS sequence"/>
</dbReference>
<dbReference type="OrthoDB" id="3268642at2"/>
<accession>C0VYA7</accession>
<reference evidence="1 2" key="1">
    <citation type="submission" date="2009-01" db="EMBL/GenBank/DDBJ databases">
        <authorList>
            <person name="Qin X."/>
            <person name="Bachman B."/>
            <person name="Battles P."/>
            <person name="Bell A."/>
            <person name="Bess C."/>
            <person name="Bickham C."/>
            <person name="Chaboub L."/>
            <person name="Chen D."/>
            <person name="Coyle M."/>
            <person name="Deiros D.R."/>
            <person name="Dinh H."/>
            <person name="Forbes L."/>
            <person name="Fowler G."/>
            <person name="Francisco L."/>
            <person name="Fu Q."/>
            <person name="Gubbala S."/>
            <person name="Hale W."/>
            <person name="Han Y."/>
            <person name="Hemphill L."/>
            <person name="Highlander S.K."/>
            <person name="Hirani K."/>
            <person name="Hogues M."/>
            <person name="Jackson L."/>
            <person name="Jakkamsetti A."/>
            <person name="Javaid M."/>
            <person name="Jiang H."/>
            <person name="Korchina V."/>
            <person name="Kovar C."/>
            <person name="Lara F."/>
            <person name="Lee S."/>
            <person name="Mata R."/>
            <person name="Mathew T."/>
            <person name="Moen C."/>
            <person name="Morales K."/>
            <person name="Munidasa M."/>
            <person name="Nazareth L."/>
            <person name="Ngo R."/>
            <person name="Nguyen L."/>
            <person name="Okwuonu G."/>
            <person name="Ongeri F."/>
            <person name="Patil S."/>
            <person name="Petrosino J."/>
            <person name="Pham C."/>
            <person name="Pham P."/>
            <person name="Pu L.-L."/>
            <person name="Puazo M."/>
            <person name="Raj R."/>
            <person name="Reid J."/>
            <person name="Rouhana J."/>
            <person name="Saada N."/>
            <person name="Shang Y."/>
            <person name="Simmons D."/>
            <person name="Thornton R."/>
            <person name="Warren J."/>
            <person name="Weissenberger G."/>
            <person name="Zhang J."/>
            <person name="Zhang L."/>
            <person name="Zhou C."/>
            <person name="Zhu D."/>
            <person name="Muzny D."/>
            <person name="Worley K."/>
            <person name="Gibbs R."/>
        </authorList>
    </citation>
    <scope>NUCLEOTIDE SEQUENCE [LARGE SCALE GENOMIC DNA]</scope>
    <source>
        <strain evidence="1 2">DSM 15436</strain>
    </source>
</reference>
<protein>
    <submittedName>
        <fullName evidence="1">Uncharacterized protein</fullName>
    </submittedName>
</protein>
<dbReference type="EMBL" id="ACFG01000004">
    <property type="protein sequence ID" value="EEH64410.1"/>
    <property type="molecule type" value="Genomic_DNA"/>
</dbReference>
<proteinExistence type="predicted"/>
<keyword evidence="2" id="KW-1185">Reference proteome</keyword>
<comment type="caution">
    <text evidence="1">The sequence shown here is derived from an EMBL/GenBank/DDBJ whole genome shotgun (WGS) entry which is preliminary data.</text>
</comment>
<sequence>MLKLADYMNWDKPTGAVMQKRDATSSTLLKLAVCYVVARSLELDPLPSPHDAPAEVLEELTVTLENLGVENPSEWAEKIVSTACSAQEYSADNEVVLSVTKYDAQRVKVLRDLKLRSARGLQLWPPTSQTIITRMGGRWSEAMNVCGMQATSGVEIGHANVRFTAEDHHAAIRKYVEERKLENRSYSYAGYVTWAREQETRVPSGALLREVYRTWPAALEAAGIED</sequence>
<organism evidence="1 2">
    <name type="scientific">Gleimia coleocanis DSM 15436</name>
    <dbReference type="NCBI Taxonomy" id="525245"/>
    <lineage>
        <taxon>Bacteria</taxon>
        <taxon>Bacillati</taxon>
        <taxon>Actinomycetota</taxon>
        <taxon>Actinomycetes</taxon>
        <taxon>Actinomycetales</taxon>
        <taxon>Actinomycetaceae</taxon>
        <taxon>Gleimia</taxon>
    </lineage>
</organism>
<name>C0VYA7_9ACTO</name>
<dbReference type="RefSeq" id="WP_006547144.1">
    <property type="nucleotide sequence ID" value="NZ_DS999545.1"/>
</dbReference>
<dbReference type="HOGENOM" id="CLU_1222618_0_0_11"/>
<evidence type="ECO:0000313" key="2">
    <source>
        <dbReference type="Proteomes" id="UP000010301"/>
    </source>
</evidence>
<dbReference type="AlphaFoldDB" id="C0VYA7"/>
<gene>
    <name evidence="1" type="ORF">HMPREF0044_0147</name>
</gene>
<dbReference type="STRING" id="525245.HMPREF0044_0147"/>